<keyword evidence="4" id="KW-1185">Reference proteome</keyword>
<evidence type="ECO:0000313" key="4">
    <source>
        <dbReference type="Proteomes" id="UP000315003"/>
    </source>
</evidence>
<dbReference type="RefSeq" id="WP_145271748.1">
    <property type="nucleotide sequence ID" value="NZ_CP036272.1"/>
</dbReference>
<evidence type="ECO:0000259" key="2">
    <source>
        <dbReference type="Pfam" id="PF13360"/>
    </source>
</evidence>
<dbReference type="Gene3D" id="2.130.10.10">
    <property type="entry name" value="YVTN repeat-like/Quinoprotein amine dehydrogenase"/>
    <property type="match status" value="1"/>
</dbReference>
<feature type="compositionally biased region" description="Gly residues" evidence="1">
    <location>
        <begin position="110"/>
        <end position="125"/>
    </location>
</feature>
<reference evidence="3 4" key="1">
    <citation type="submission" date="2019-02" db="EMBL/GenBank/DDBJ databases">
        <title>Deep-cultivation of Planctomycetes and their phenomic and genomic characterization uncovers novel biology.</title>
        <authorList>
            <person name="Wiegand S."/>
            <person name="Jogler M."/>
            <person name="Boedeker C."/>
            <person name="Pinto D."/>
            <person name="Vollmers J."/>
            <person name="Rivas-Marin E."/>
            <person name="Kohn T."/>
            <person name="Peeters S.H."/>
            <person name="Heuer A."/>
            <person name="Rast P."/>
            <person name="Oberbeckmann S."/>
            <person name="Bunk B."/>
            <person name="Jeske O."/>
            <person name="Meyerdierks A."/>
            <person name="Storesund J.E."/>
            <person name="Kallscheuer N."/>
            <person name="Luecker S."/>
            <person name="Lage O.M."/>
            <person name="Pohl T."/>
            <person name="Merkel B.J."/>
            <person name="Hornburger P."/>
            <person name="Mueller R.-W."/>
            <person name="Bruemmer F."/>
            <person name="Labrenz M."/>
            <person name="Spormann A.M."/>
            <person name="Op den Camp H."/>
            <person name="Overmann J."/>
            <person name="Amann R."/>
            <person name="Jetten M.S.M."/>
            <person name="Mascher T."/>
            <person name="Medema M.H."/>
            <person name="Devos D.P."/>
            <person name="Kaster A.-K."/>
            <person name="Ovreas L."/>
            <person name="Rohde M."/>
            <person name="Galperin M.Y."/>
            <person name="Jogler C."/>
        </authorList>
    </citation>
    <scope>NUCLEOTIDE SEQUENCE [LARGE SCALE GENOMIC DNA]</scope>
    <source>
        <strain evidence="3 4">SV_7m_r</strain>
    </source>
</reference>
<evidence type="ECO:0000313" key="3">
    <source>
        <dbReference type="EMBL" id="QDT59702.1"/>
    </source>
</evidence>
<protein>
    <submittedName>
        <fullName evidence="3">Outer membrane biogenesis protein BamB</fullName>
    </submittedName>
</protein>
<dbReference type="SMART" id="SM00564">
    <property type="entry name" value="PQQ"/>
    <property type="match status" value="3"/>
</dbReference>
<organism evidence="3 4">
    <name type="scientific">Stieleria bergensis</name>
    <dbReference type="NCBI Taxonomy" id="2528025"/>
    <lineage>
        <taxon>Bacteria</taxon>
        <taxon>Pseudomonadati</taxon>
        <taxon>Planctomycetota</taxon>
        <taxon>Planctomycetia</taxon>
        <taxon>Pirellulales</taxon>
        <taxon>Pirellulaceae</taxon>
        <taxon>Stieleria</taxon>
    </lineage>
</organism>
<dbReference type="EMBL" id="CP036272">
    <property type="protein sequence ID" value="QDT59702.1"/>
    <property type="molecule type" value="Genomic_DNA"/>
</dbReference>
<gene>
    <name evidence="3" type="ORF">SV7mr_22110</name>
</gene>
<dbReference type="Pfam" id="PF13360">
    <property type="entry name" value="PQQ_2"/>
    <property type="match status" value="1"/>
</dbReference>
<dbReference type="PANTHER" id="PTHR34512:SF30">
    <property type="entry name" value="OUTER MEMBRANE PROTEIN ASSEMBLY FACTOR BAMB"/>
    <property type="match status" value="1"/>
</dbReference>
<dbReference type="InterPro" id="IPR015943">
    <property type="entry name" value="WD40/YVTN_repeat-like_dom_sf"/>
</dbReference>
<evidence type="ECO:0000256" key="1">
    <source>
        <dbReference type="SAM" id="MobiDB-lite"/>
    </source>
</evidence>
<feature type="region of interest" description="Disordered" evidence="1">
    <location>
        <begin position="109"/>
        <end position="128"/>
    </location>
</feature>
<dbReference type="AlphaFoldDB" id="A0A517SUA2"/>
<dbReference type="OrthoDB" id="7051554at2"/>
<dbReference type="Proteomes" id="UP000315003">
    <property type="component" value="Chromosome"/>
</dbReference>
<proteinExistence type="predicted"/>
<feature type="domain" description="Pyrrolo-quinoline quinone repeat" evidence="2">
    <location>
        <begin position="83"/>
        <end position="348"/>
    </location>
</feature>
<name>A0A517SUA2_9BACT</name>
<dbReference type="SUPFAM" id="SSF50998">
    <property type="entry name" value="Quinoprotein alcohol dehydrogenase-like"/>
    <property type="match status" value="1"/>
</dbReference>
<dbReference type="PANTHER" id="PTHR34512">
    <property type="entry name" value="CELL SURFACE PROTEIN"/>
    <property type="match status" value="1"/>
</dbReference>
<dbReference type="InterPro" id="IPR002372">
    <property type="entry name" value="PQQ_rpt_dom"/>
</dbReference>
<dbReference type="InterPro" id="IPR011047">
    <property type="entry name" value="Quinoprotein_ADH-like_sf"/>
</dbReference>
<sequence>MNRMFFNAFATGLLATSFTMDLPAADWSQYRGPAGTGISAESVDTHQAKAATLAADWKSETPLGFSSFAIADGRAFTVIAKEDSEVTLALDADTGKTLWEFPMGSSKYKQGGGNAGARGNGGGDGPRSTPAIDGDKVYVYDSYMVLHCLNAKTGKLQWKQDILEDYFGRQIRWLNASSPVIIDDIVIVSGGGKGKSFLAFNKATGEQAWASGDETITHATPVIGNLGGKDQVVFFVQSGLVGVDYKTGKELWRGKFPFSVSTAASPVIDGNFIYCSAGYGVGASLFEVDLSGSEPQVKQRWFKSNELMNHWSTPVLHNGHLYGLFEFKKYGTAPLQCVELATGEIKWKERGFGPGNCILVGETLVVLSDAGEVVLVDADPSEYNELSRSDVLEGKCWSTPAYSDGSVFVRSTLEAAKVPVAK</sequence>
<dbReference type="InterPro" id="IPR018391">
    <property type="entry name" value="PQQ_b-propeller_rpt"/>
</dbReference>
<accession>A0A517SUA2</accession>